<protein>
    <submittedName>
        <fullName evidence="2">DUF3526 domain-containing protein</fullName>
    </submittedName>
</protein>
<evidence type="ECO:0000313" key="2">
    <source>
        <dbReference type="EMBL" id="TXE13865.1"/>
    </source>
</evidence>
<feature type="transmembrane region" description="Helical" evidence="1">
    <location>
        <begin position="421"/>
        <end position="441"/>
    </location>
</feature>
<keyword evidence="1" id="KW-0472">Membrane</keyword>
<organism evidence="2 3">
    <name type="scientific">Seonamhaeicola algicola</name>
    <dbReference type="NCBI Taxonomy" id="1719036"/>
    <lineage>
        <taxon>Bacteria</taxon>
        <taxon>Pseudomonadati</taxon>
        <taxon>Bacteroidota</taxon>
        <taxon>Flavobacteriia</taxon>
        <taxon>Flavobacteriales</taxon>
        <taxon>Flavobacteriaceae</taxon>
    </lineage>
</organism>
<dbReference type="InterPro" id="IPR021913">
    <property type="entry name" value="DUF3526"/>
</dbReference>
<dbReference type="Pfam" id="PF12679">
    <property type="entry name" value="ABC2_membrane_2"/>
    <property type="match status" value="1"/>
</dbReference>
<keyword evidence="1" id="KW-1133">Transmembrane helix</keyword>
<dbReference type="GO" id="GO:0140359">
    <property type="term" value="F:ABC-type transporter activity"/>
    <property type="evidence" value="ECO:0007669"/>
    <property type="project" value="InterPro"/>
</dbReference>
<keyword evidence="3" id="KW-1185">Reference proteome</keyword>
<keyword evidence="1" id="KW-0812">Transmembrane</keyword>
<reference evidence="3" key="1">
    <citation type="submission" date="2019-08" db="EMBL/GenBank/DDBJ databases">
        <title>Seonamhaeicola sediminis sp. nov., isolated from marine sediment.</title>
        <authorList>
            <person name="Cao W.R."/>
        </authorList>
    </citation>
    <scope>NUCLEOTIDE SEQUENCE [LARGE SCALE GENOMIC DNA]</scope>
    <source>
        <strain evidence="3">Gy8</strain>
    </source>
</reference>
<comment type="caution">
    <text evidence="2">The sequence shown here is derived from an EMBL/GenBank/DDBJ whole genome shotgun (WGS) entry which is preliminary data.</text>
</comment>
<proteinExistence type="predicted"/>
<feature type="transmembrane region" description="Helical" evidence="1">
    <location>
        <begin position="175"/>
        <end position="193"/>
    </location>
</feature>
<dbReference type="Proteomes" id="UP000321790">
    <property type="component" value="Unassembled WGS sequence"/>
</dbReference>
<dbReference type="Pfam" id="PF12040">
    <property type="entry name" value="DUF3526"/>
    <property type="match status" value="1"/>
</dbReference>
<dbReference type="PANTHER" id="PTHR43471:SF1">
    <property type="entry name" value="ABC TRANSPORTER PERMEASE PROTEIN NOSY-RELATED"/>
    <property type="match status" value="1"/>
</dbReference>
<feature type="transmembrane region" description="Helical" evidence="1">
    <location>
        <begin position="205"/>
        <end position="229"/>
    </location>
</feature>
<sequence length="448" mass="52522">MYSLLIKQFFLSKTVWLAFGILMFLGVLSISTGKQFLEHQTKAVQKTITHQKKHLETQKKYHKDDIAYLTYYLKFAFINPVDALSGISIGQSDLNSHIQSVNIVALEGQKHNTDLINPMRLQVGNLDMSFLIIFLFPLIIIALNFNILSEEEETGTWKMITIQAQSAFKYLVTKLFIRFVFVFIALNLLFILAKLVMEIPFSTNFWSIVIMSYLYLIFWFALCFFVILLRKSSSTNAIVLLASWLLLVVFIPVLVSNYISNKYPVEEAFSMVIKQRDAYHEKWDTDKKETLKRFYKRYPHLETYGYPTEGFTWLWYYGMQQLGDDDSQPEREAMYNKIKKREAASKKIARFFPPLQLQLSMNEIAKTSLTNHIEFLNATTKFHEDIRLDLYPKIFEERHPSTVDFDKYKPEFFKPKTHFSLLKNIVPLVLISSFLIGFALFKNLKTFK</sequence>
<evidence type="ECO:0000313" key="3">
    <source>
        <dbReference type="Proteomes" id="UP000321790"/>
    </source>
</evidence>
<feature type="transmembrane region" description="Helical" evidence="1">
    <location>
        <begin position="15"/>
        <end position="33"/>
    </location>
</feature>
<dbReference type="PANTHER" id="PTHR43471">
    <property type="entry name" value="ABC TRANSPORTER PERMEASE"/>
    <property type="match status" value="1"/>
</dbReference>
<accession>A0A5C7B5P5</accession>
<dbReference type="RefSeq" id="WP_147130904.1">
    <property type="nucleotide sequence ID" value="NZ_VOSC01000007.1"/>
</dbReference>
<evidence type="ECO:0000256" key="1">
    <source>
        <dbReference type="SAM" id="Phobius"/>
    </source>
</evidence>
<feature type="transmembrane region" description="Helical" evidence="1">
    <location>
        <begin position="235"/>
        <end position="255"/>
    </location>
</feature>
<dbReference type="OrthoDB" id="6016419at2"/>
<dbReference type="GO" id="GO:0005886">
    <property type="term" value="C:plasma membrane"/>
    <property type="evidence" value="ECO:0007669"/>
    <property type="project" value="UniProtKB-SubCell"/>
</dbReference>
<dbReference type="AlphaFoldDB" id="A0A5C7B5P5"/>
<name>A0A5C7B5P5_9FLAO</name>
<gene>
    <name evidence="2" type="ORF">FUA26_01950</name>
</gene>
<feature type="transmembrane region" description="Helical" evidence="1">
    <location>
        <begin position="128"/>
        <end position="148"/>
    </location>
</feature>
<dbReference type="EMBL" id="VOSC01000007">
    <property type="protein sequence ID" value="TXE13865.1"/>
    <property type="molecule type" value="Genomic_DNA"/>
</dbReference>